<dbReference type="EMBL" id="KZ288308">
    <property type="protein sequence ID" value="PBC28692.1"/>
    <property type="molecule type" value="Genomic_DNA"/>
</dbReference>
<dbReference type="Pfam" id="PF09746">
    <property type="entry name" value="Membralin"/>
    <property type="match status" value="2"/>
</dbReference>
<evidence type="ECO:0000313" key="3">
    <source>
        <dbReference type="Proteomes" id="UP000242457"/>
    </source>
</evidence>
<feature type="transmembrane region" description="Helical" evidence="1">
    <location>
        <begin position="34"/>
        <end position="54"/>
    </location>
</feature>
<keyword evidence="1" id="KW-0812">Transmembrane</keyword>
<dbReference type="Proteomes" id="UP000242457">
    <property type="component" value="Unassembled WGS sequence"/>
</dbReference>
<dbReference type="STRING" id="94128.A0A2A3EBM1"/>
<dbReference type="OrthoDB" id="7701288at2759"/>
<protein>
    <submittedName>
        <fullName evidence="2">Membralin</fullName>
    </submittedName>
</protein>
<sequence>MYTENTLKLAHKLHIDRFNLAANQNMDLLQMLEFNLTVTFPAASLLTVLLALVVDTHRIQFSLGSGQGSLGTVGPPVARAWYPSKMATEVANFRIRAVRIECTRDCVYIEGLSVDVEEGKEALGKLLSGVMGSGTSAFDPEFHQGWACSVSRKYYVHQILGIQPVLVGGIRTKLASARLCSTPMTQLFLYRSCDWISRVQFKIQAYNLRISRDRMEAIMSEFFNDTTTAFYIILIVWIADQYDAICCHTPVTKRHWLRIRKECDNVSVTLILNTIINSF</sequence>
<evidence type="ECO:0000256" key="1">
    <source>
        <dbReference type="SAM" id="Phobius"/>
    </source>
</evidence>
<dbReference type="InterPro" id="IPR019144">
    <property type="entry name" value="Membralin"/>
</dbReference>
<dbReference type="GO" id="GO:0005783">
    <property type="term" value="C:endoplasmic reticulum"/>
    <property type="evidence" value="ECO:0007669"/>
    <property type="project" value="TreeGrafter"/>
</dbReference>
<dbReference type="GO" id="GO:1904294">
    <property type="term" value="P:positive regulation of ERAD pathway"/>
    <property type="evidence" value="ECO:0007669"/>
    <property type="project" value="TreeGrafter"/>
</dbReference>
<dbReference type="PANTHER" id="PTHR21650">
    <property type="entry name" value="MEMBRALIN/KINETOCHORE PROTEIN NUF2"/>
    <property type="match status" value="1"/>
</dbReference>
<keyword evidence="1" id="KW-0472">Membrane</keyword>
<gene>
    <name evidence="2" type="ORF">APICC_06710</name>
</gene>
<name>A0A2A3EBM1_APICC</name>
<keyword evidence="3" id="KW-1185">Reference proteome</keyword>
<dbReference type="AlphaFoldDB" id="A0A2A3EBM1"/>
<proteinExistence type="predicted"/>
<keyword evidence="1" id="KW-1133">Transmembrane helix</keyword>
<accession>A0A2A3EBM1</accession>
<evidence type="ECO:0000313" key="2">
    <source>
        <dbReference type="EMBL" id="PBC28692.1"/>
    </source>
</evidence>
<dbReference type="GO" id="GO:0034976">
    <property type="term" value="P:response to endoplasmic reticulum stress"/>
    <property type="evidence" value="ECO:0007669"/>
    <property type="project" value="TreeGrafter"/>
</dbReference>
<reference evidence="2 3" key="1">
    <citation type="submission" date="2014-07" db="EMBL/GenBank/DDBJ databases">
        <title>Genomic and transcriptomic analysis on Apis cerana provide comprehensive insights into honey bee biology.</title>
        <authorList>
            <person name="Diao Q."/>
            <person name="Sun L."/>
            <person name="Zheng H."/>
            <person name="Zheng H."/>
            <person name="Xu S."/>
            <person name="Wang S."/>
            <person name="Zeng Z."/>
            <person name="Hu F."/>
            <person name="Su S."/>
            <person name="Wu J."/>
        </authorList>
    </citation>
    <scope>NUCLEOTIDE SEQUENCE [LARGE SCALE GENOMIC DNA]</scope>
    <source>
        <tissue evidence="2">Pupae without intestine</tissue>
    </source>
</reference>
<organism evidence="2 3">
    <name type="scientific">Apis cerana cerana</name>
    <name type="common">Oriental honeybee</name>
    <dbReference type="NCBI Taxonomy" id="94128"/>
    <lineage>
        <taxon>Eukaryota</taxon>
        <taxon>Metazoa</taxon>
        <taxon>Ecdysozoa</taxon>
        <taxon>Arthropoda</taxon>
        <taxon>Hexapoda</taxon>
        <taxon>Insecta</taxon>
        <taxon>Pterygota</taxon>
        <taxon>Neoptera</taxon>
        <taxon>Endopterygota</taxon>
        <taxon>Hymenoptera</taxon>
        <taxon>Apocrita</taxon>
        <taxon>Aculeata</taxon>
        <taxon>Apoidea</taxon>
        <taxon>Anthophila</taxon>
        <taxon>Apidae</taxon>
        <taxon>Apis</taxon>
    </lineage>
</organism>
<dbReference type="PANTHER" id="PTHR21650:SF4">
    <property type="entry name" value="MEMBRALIN"/>
    <property type="match status" value="1"/>
</dbReference>